<gene>
    <name evidence="2" type="ORF">F0L46_19405</name>
</gene>
<proteinExistence type="predicted"/>
<dbReference type="SUPFAM" id="SSF69118">
    <property type="entry name" value="AhpD-like"/>
    <property type="match status" value="1"/>
</dbReference>
<dbReference type="InterPro" id="IPR029032">
    <property type="entry name" value="AhpD-like"/>
</dbReference>
<dbReference type="PANTHER" id="PTHR35446">
    <property type="entry name" value="SI:CH211-175M2.5"/>
    <property type="match status" value="1"/>
</dbReference>
<dbReference type="InterPro" id="IPR003779">
    <property type="entry name" value="CMD-like"/>
</dbReference>
<sequence length="183" mass="19245">MTHFPIHSMSTAPEASREALEVLAATFGLIPNIAGAMATSPVLINCLVSVFGKVHGGSLSEPEIQVLLLTNAVTNRSEWASAFHSALALQQGISAADVDAIRSRSLPGDPRLAALSALTRALIERRGKLGKEDVDAFLAPGFAPHHLLEVIAVSAASTITNYTANVTTPQLETAFAEHAWRAA</sequence>
<dbReference type="EMBL" id="VUOA01000034">
    <property type="protein sequence ID" value="KAA2235657.1"/>
    <property type="molecule type" value="Genomic_DNA"/>
</dbReference>
<dbReference type="Proteomes" id="UP000323142">
    <property type="component" value="Unassembled WGS sequence"/>
</dbReference>
<dbReference type="PANTHER" id="PTHR35446:SF3">
    <property type="entry name" value="CMD DOMAIN-CONTAINING PROTEIN"/>
    <property type="match status" value="1"/>
</dbReference>
<evidence type="ECO:0000313" key="2">
    <source>
        <dbReference type="EMBL" id="KAA2235657.1"/>
    </source>
</evidence>
<comment type="caution">
    <text evidence="2">The sequence shown here is derived from an EMBL/GenBank/DDBJ whole genome shotgun (WGS) entry which is preliminary data.</text>
</comment>
<keyword evidence="3" id="KW-1185">Reference proteome</keyword>
<name>A0A5B2VBY6_9HYPH</name>
<dbReference type="OrthoDB" id="9808310at2"/>
<reference evidence="2 3" key="2">
    <citation type="submission" date="2019-09" db="EMBL/GenBank/DDBJ databases">
        <authorList>
            <person name="Jin C."/>
        </authorList>
    </citation>
    <scope>NUCLEOTIDE SEQUENCE [LARGE SCALE GENOMIC DNA]</scope>
    <source>
        <strain evidence="2 3">BN140002</strain>
    </source>
</reference>
<evidence type="ECO:0000313" key="3">
    <source>
        <dbReference type="Proteomes" id="UP000323142"/>
    </source>
</evidence>
<organism evidence="2 3">
    <name type="scientific">Salinarimonas soli</name>
    <dbReference type="NCBI Taxonomy" id="1638099"/>
    <lineage>
        <taxon>Bacteria</taxon>
        <taxon>Pseudomonadati</taxon>
        <taxon>Pseudomonadota</taxon>
        <taxon>Alphaproteobacteria</taxon>
        <taxon>Hyphomicrobiales</taxon>
        <taxon>Salinarimonadaceae</taxon>
        <taxon>Salinarimonas</taxon>
    </lineage>
</organism>
<reference evidence="2 3" key="1">
    <citation type="submission" date="2019-09" db="EMBL/GenBank/DDBJ databases">
        <title>Salinarimonas rosea gen. nov., sp. nov., a new member of the a-2 subgroup of the Proteobacteria.</title>
        <authorList>
            <person name="Liu J."/>
        </authorList>
    </citation>
    <scope>NUCLEOTIDE SEQUENCE [LARGE SCALE GENOMIC DNA]</scope>
    <source>
        <strain evidence="2 3">BN140002</strain>
    </source>
</reference>
<protein>
    <submittedName>
        <fullName evidence="2">Carboxymuconolactone decarboxylase family protein</fullName>
    </submittedName>
</protein>
<dbReference type="AlphaFoldDB" id="A0A5B2VBY6"/>
<feature type="domain" description="Carboxymuconolactone decarboxylase-like" evidence="1">
    <location>
        <begin position="52"/>
        <end position="117"/>
    </location>
</feature>
<evidence type="ECO:0000259" key="1">
    <source>
        <dbReference type="Pfam" id="PF02627"/>
    </source>
</evidence>
<dbReference type="Gene3D" id="1.20.1290.10">
    <property type="entry name" value="AhpD-like"/>
    <property type="match status" value="1"/>
</dbReference>
<dbReference type="Pfam" id="PF02627">
    <property type="entry name" value="CMD"/>
    <property type="match status" value="1"/>
</dbReference>
<accession>A0A5B2VBY6</accession>